<feature type="signal peptide" evidence="1">
    <location>
        <begin position="1"/>
        <end position="26"/>
    </location>
</feature>
<gene>
    <name evidence="2" type="ORF">IAB93_02875</name>
</gene>
<reference evidence="2" key="1">
    <citation type="submission" date="2020-10" db="EMBL/GenBank/DDBJ databases">
        <authorList>
            <person name="Gilroy R."/>
        </authorList>
    </citation>
    <scope>NUCLEOTIDE SEQUENCE</scope>
    <source>
        <strain evidence="2">10037</strain>
    </source>
</reference>
<organism evidence="2 3">
    <name type="scientific">Candidatus Merdivivens pullistercoris</name>
    <dbReference type="NCBI Taxonomy" id="2840873"/>
    <lineage>
        <taxon>Bacteria</taxon>
        <taxon>Pseudomonadati</taxon>
        <taxon>Bacteroidota</taxon>
        <taxon>Bacteroidia</taxon>
        <taxon>Bacteroidales</taxon>
        <taxon>Muribaculaceae</taxon>
        <taxon>Muribaculaceae incertae sedis</taxon>
        <taxon>Candidatus Merdivivens</taxon>
    </lineage>
</organism>
<dbReference type="PROSITE" id="PS51257">
    <property type="entry name" value="PROKAR_LIPOPROTEIN"/>
    <property type="match status" value="1"/>
</dbReference>
<evidence type="ECO:0008006" key="4">
    <source>
        <dbReference type="Google" id="ProtNLM"/>
    </source>
</evidence>
<dbReference type="AlphaFoldDB" id="A0A9D9I4E3"/>
<evidence type="ECO:0000313" key="3">
    <source>
        <dbReference type="Proteomes" id="UP000823597"/>
    </source>
</evidence>
<evidence type="ECO:0000313" key="2">
    <source>
        <dbReference type="EMBL" id="MBO8464923.1"/>
    </source>
</evidence>
<dbReference type="Proteomes" id="UP000823597">
    <property type="component" value="Unassembled WGS sequence"/>
</dbReference>
<proteinExistence type="predicted"/>
<sequence length="229" mass="24639">MKKCRTILTVAGILAACLFSADCLMAADPGNTDKEREGKPAYEKRQGGYRGFSGGMMLHTGYVGSKDLNITSLQGTVHKQKVGGAPVGIGGAIKLMFGRHFRIGAEGYVSTLYYGRHDSHAKTGWGGILADCVWNLGRWSLFAGGTIGGGSQTNITIMSTIGDDYIAEENISYRKYGFAAIAPFVGAEYAVTPRINIVMKIDYLLNVTNPADDFVTGPRIYIGFMFGHS</sequence>
<keyword evidence="1" id="KW-0732">Signal</keyword>
<feature type="chain" id="PRO_5038361837" description="Outer membrane protein beta-barrel domain-containing protein" evidence="1">
    <location>
        <begin position="27"/>
        <end position="229"/>
    </location>
</feature>
<reference evidence="2" key="2">
    <citation type="journal article" date="2021" name="PeerJ">
        <title>Extensive microbial diversity within the chicken gut microbiome revealed by metagenomics and culture.</title>
        <authorList>
            <person name="Gilroy R."/>
            <person name="Ravi A."/>
            <person name="Getino M."/>
            <person name="Pursley I."/>
            <person name="Horton D.L."/>
            <person name="Alikhan N.F."/>
            <person name="Baker D."/>
            <person name="Gharbi K."/>
            <person name="Hall N."/>
            <person name="Watson M."/>
            <person name="Adriaenssens E.M."/>
            <person name="Foster-Nyarko E."/>
            <person name="Jarju S."/>
            <person name="Secka A."/>
            <person name="Antonio M."/>
            <person name="Oren A."/>
            <person name="Chaudhuri R.R."/>
            <person name="La Ragione R."/>
            <person name="Hildebrand F."/>
            <person name="Pallen M.J."/>
        </authorList>
    </citation>
    <scope>NUCLEOTIDE SEQUENCE</scope>
    <source>
        <strain evidence="2">10037</strain>
    </source>
</reference>
<name>A0A9D9I4E3_9BACT</name>
<comment type="caution">
    <text evidence="2">The sequence shown here is derived from an EMBL/GenBank/DDBJ whole genome shotgun (WGS) entry which is preliminary data.</text>
</comment>
<protein>
    <recommendedName>
        <fullName evidence="4">Outer membrane protein beta-barrel domain-containing protein</fullName>
    </recommendedName>
</protein>
<evidence type="ECO:0000256" key="1">
    <source>
        <dbReference type="SAM" id="SignalP"/>
    </source>
</evidence>
<dbReference type="EMBL" id="JADIME010000033">
    <property type="protein sequence ID" value="MBO8464923.1"/>
    <property type="molecule type" value="Genomic_DNA"/>
</dbReference>
<accession>A0A9D9I4E3</accession>